<dbReference type="OrthoDB" id="9131041at2"/>
<keyword evidence="6" id="KW-1185">Reference proteome</keyword>
<name>W6RUS9_9CLOT</name>
<dbReference type="PANTHER" id="PTHR43736:SF1">
    <property type="entry name" value="DIHYDRONEOPTERIN TRIPHOSPHATE DIPHOSPHATASE"/>
    <property type="match status" value="1"/>
</dbReference>
<dbReference type="PATRIC" id="fig|1216932.3.peg.1235"/>
<evidence type="ECO:0000256" key="1">
    <source>
        <dbReference type="ARBA" id="ARBA00005582"/>
    </source>
</evidence>
<dbReference type="PRINTS" id="PR00502">
    <property type="entry name" value="NUDIXFAMILY"/>
</dbReference>
<dbReference type="InterPro" id="IPR014078">
    <property type="entry name" value="Nudix_YtkD"/>
</dbReference>
<dbReference type="Pfam" id="PF00293">
    <property type="entry name" value="NUDIX"/>
    <property type="match status" value="1"/>
</dbReference>
<evidence type="ECO:0000313" key="6">
    <source>
        <dbReference type="Proteomes" id="UP000019426"/>
    </source>
</evidence>
<dbReference type="GO" id="GO:0016787">
    <property type="term" value="F:hydrolase activity"/>
    <property type="evidence" value="ECO:0007669"/>
    <property type="project" value="UniProtKB-KW"/>
</dbReference>
<feature type="domain" description="Nudix hydrolase" evidence="4">
    <location>
        <begin position="14"/>
        <end position="141"/>
    </location>
</feature>
<reference evidence="5 6" key="1">
    <citation type="submission" date="2013-11" db="EMBL/GenBank/DDBJ databases">
        <title>Complete genome sequence of Clostridum sp. M2/40.</title>
        <authorList>
            <person name="Wibberg D."/>
            <person name="Puehler A."/>
            <person name="Schlueter A."/>
        </authorList>
    </citation>
    <scope>NUCLEOTIDE SEQUENCE [LARGE SCALE GENOMIC DNA]</scope>
    <source>
        <strain evidence="6">M2/40</strain>
    </source>
</reference>
<dbReference type="eggNOG" id="COG1051">
    <property type="taxonomic scope" value="Bacteria"/>
</dbReference>
<protein>
    <submittedName>
        <fullName evidence="5">NUDIX hydrolase</fullName>
    </submittedName>
</protein>
<gene>
    <name evidence="5" type="ORF">CM240_1242</name>
</gene>
<dbReference type="InterPro" id="IPR020476">
    <property type="entry name" value="Nudix_hydrolase"/>
</dbReference>
<evidence type="ECO:0000313" key="5">
    <source>
        <dbReference type="EMBL" id="CDM68406.1"/>
    </source>
</evidence>
<evidence type="ECO:0000259" key="4">
    <source>
        <dbReference type="PROSITE" id="PS51462"/>
    </source>
</evidence>
<dbReference type="AlphaFoldDB" id="W6RUS9"/>
<dbReference type="PANTHER" id="PTHR43736">
    <property type="entry name" value="ADP-RIBOSE PYROPHOSPHATASE"/>
    <property type="match status" value="1"/>
</dbReference>
<dbReference type="PROSITE" id="PS51462">
    <property type="entry name" value="NUDIX"/>
    <property type="match status" value="1"/>
</dbReference>
<dbReference type="SUPFAM" id="SSF55811">
    <property type="entry name" value="Nudix"/>
    <property type="match status" value="1"/>
</dbReference>
<evidence type="ECO:0000256" key="2">
    <source>
        <dbReference type="ARBA" id="ARBA00022801"/>
    </source>
</evidence>
<evidence type="ECO:0000256" key="3">
    <source>
        <dbReference type="RuleBase" id="RU003476"/>
    </source>
</evidence>
<sequence length="141" mass="16651">MLKLSFYELNTIDDNKLDFAVIACRYNKKWIYVKHKKRNTWEIPGGHKETNENIDTAAKRELYEETGAKKFDLYPICIYSVDRENDKSYGQLYYADVYCFGNLPDYEIEKIKLFDSIPSNLTYPLIQPTLLEKVKQFGVIK</sequence>
<dbReference type="KEGG" id="clt:CM240_1242"/>
<keyword evidence="2 3" id="KW-0378">Hydrolase</keyword>
<organism evidence="5 6">
    <name type="scientific">Clostridium bornimense</name>
    <dbReference type="NCBI Taxonomy" id="1216932"/>
    <lineage>
        <taxon>Bacteria</taxon>
        <taxon>Bacillati</taxon>
        <taxon>Bacillota</taxon>
        <taxon>Clostridia</taxon>
        <taxon>Eubacteriales</taxon>
        <taxon>Clostridiaceae</taxon>
        <taxon>Clostridium</taxon>
    </lineage>
</organism>
<dbReference type="InterPro" id="IPR000086">
    <property type="entry name" value="NUDIX_hydrolase_dom"/>
</dbReference>
<dbReference type="Gene3D" id="3.90.79.10">
    <property type="entry name" value="Nucleoside Triphosphate Pyrophosphohydrolase"/>
    <property type="match status" value="1"/>
</dbReference>
<proteinExistence type="inferred from homology"/>
<dbReference type="Proteomes" id="UP000019426">
    <property type="component" value="Chromosome M2/40_rep1"/>
</dbReference>
<dbReference type="EMBL" id="HG917868">
    <property type="protein sequence ID" value="CDM68406.1"/>
    <property type="molecule type" value="Genomic_DNA"/>
</dbReference>
<dbReference type="InterPro" id="IPR015797">
    <property type="entry name" value="NUDIX_hydrolase-like_dom_sf"/>
</dbReference>
<accession>W6RUS9</accession>
<dbReference type="CDD" id="cd04665">
    <property type="entry name" value="NUDIX_RppH"/>
    <property type="match status" value="1"/>
</dbReference>
<comment type="similarity">
    <text evidence="1 3">Belongs to the Nudix hydrolase family.</text>
</comment>
<dbReference type="HOGENOM" id="CLU_127485_0_0_9"/>
<dbReference type="InterPro" id="IPR020084">
    <property type="entry name" value="NUDIX_hydrolase_CS"/>
</dbReference>
<dbReference type="RefSeq" id="WP_044037448.1">
    <property type="nucleotide sequence ID" value="NZ_HG917868.1"/>
</dbReference>
<dbReference type="PROSITE" id="PS00893">
    <property type="entry name" value="NUDIX_BOX"/>
    <property type="match status" value="1"/>
</dbReference>
<dbReference type="STRING" id="1216932.CM240_1242"/>